<reference evidence="1" key="1">
    <citation type="journal article" date="2014" name="Front. Microbiol.">
        <title>High frequency of phylogenetically diverse reductive dehalogenase-homologous genes in deep subseafloor sedimentary metagenomes.</title>
        <authorList>
            <person name="Kawai M."/>
            <person name="Futagami T."/>
            <person name="Toyoda A."/>
            <person name="Takaki Y."/>
            <person name="Nishi S."/>
            <person name="Hori S."/>
            <person name="Arai W."/>
            <person name="Tsubouchi T."/>
            <person name="Morono Y."/>
            <person name="Uchiyama I."/>
            <person name="Ito T."/>
            <person name="Fujiyama A."/>
            <person name="Inagaki F."/>
            <person name="Takami H."/>
        </authorList>
    </citation>
    <scope>NUCLEOTIDE SEQUENCE</scope>
    <source>
        <strain evidence="1">Expedition CK06-06</strain>
    </source>
</reference>
<protein>
    <submittedName>
        <fullName evidence="1">Uncharacterized protein</fullName>
    </submittedName>
</protein>
<proteinExistence type="predicted"/>
<accession>X1UMX3</accession>
<evidence type="ECO:0000313" key="1">
    <source>
        <dbReference type="EMBL" id="GAI93694.1"/>
    </source>
</evidence>
<dbReference type="EMBL" id="BARW01015346">
    <property type="protein sequence ID" value="GAI93694.1"/>
    <property type="molecule type" value="Genomic_DNA"/>
</dbReference>
<gene>
    <name evidence="1" type="ORF">S12H4_26960</name>
</gene>
<name>X1UMX3_9ZZZZ</name>
<organism evidence="1">
    <name type="scientific">marine sediment metagenome</name>
    <dbReference type="NCBI Taxonomy" id="412755"/>
    <lineage>
        <taxon>unclassified sequences</taxon>
        <taxon>metagenomes</taxon>
        <taxon>ecological metagenomes</taxon>
    </lineage>
</organism>
<sequence>MGNFLIYELRHDKGYVLFDVKDIRSFSHGGDNGETLVIFSKEMPGGDIAVHNKPPLSADTWDECLTLWKNLLTEEPKRWVKPNGT</sequence>
<dbReference type="AlphaFoldDB" id="X1UMX3"/>
<comment type="caution">
    <text evidence="1">The sequence shown here is derived from an EMBL/GenBank/DDBJ whole genome shotgun (WGS) entry which is preliminary data.</text>
</comment>